<evidence type="ECO:0000256" key="2">
    <source>
        <dbReference type="ARBA" id="ARBA00011738"/>
    </source>
</evidence>
<evidence type="ECO:0000313" key="27">
    <source>
        <dbReference type="Proteomes" id="UP000694556"/>
    </source>
</evidence>
<dbReference type="GO" id="GO:0005886">
    <property type="term" value="C:plasma membrane"/>
    <property type="evidence" value="ECO:0007669"/>
    <property type="project" value="TreeGrafter"/>
</dbReference>
<evidence type="ECO:0000256" key="19">
    <source>
        <dbReference type="ARBA" id="ARBA00081035"/>
    </source>
</evidence>
<keyword evidence="5 23" id="KW-0732">Signal</keyword>
<dbReference type="Ensembl" id="ENSCMMT00000017082.1">
    <property type="protein sequence ID" value="ENSCMMP00000015541.1"/>
    <property type="gene ID" value="ENSCMMG00000009810.1"/>
</dbReference>
<dbReference type="PROSITE" id="PS00458">
    <property type="entry name" value="ANF_RECEPTORS"/>
    <property type="match status" value="1"/>
</dbReference>
<evidence type="ECO:0000256" key="23">
    <source>
        <dbReference type="SAM" id="SignalP"/>
    </source>
</evidence>
<dbReference type="Gene3D" id="3.30.70.1230">
    <property type="entry name" value="Nucleotide cyclase"/>
    <property type="match status" value="1"/>
</dbReference>
<comment type="function">
    <text evidence="20">Receptor for the atrial natriuretic peptide NPPA/ANP and the brain natriuretic peptide NPPB/BNP which are potent vasoactive hormones playing a key role in cardiovascular homeostasis. Plays an essential role in the regulation of endothelial cell senescence and vascular aging. Upon activation by ANP or BNP, stimulates the production of cyclic guanosine monophosphate (cGMP) that promotes vascular tone and volume homeostasis by activation of protein kinase cGMP-dependent 1/PRKG1 and subsequently PRKAA1, thereby controlling blood pressure and maintaining cardiovascular homeostasis.</text>
</comment>
<evidence type="ECO:0000256" key="20">
    <source>
        <dbReference type="ARBA" id="ARBA00093378"/>
    </source>
</evidence>
<dbReference type="SUPFAM" id="SSF56112">
    <property type="entry name" value="Protein kinase-like (PK-like)"/>
    <property type="match status" value="1"/>
</dbReference>
<reference evidence="26" key="1">
    <citation type="submission" date="2018-09" db="EMBL/GenBank/DDBJ databases">
        <title>Common duck and Muscovy duck high density SNP chip.</title>
        <authorList>
            <person name="Vignal A."/>
            <person name="Thebault N."/>
            <person name="Warren W.C."/>
        </authorList>
    </citation>
    <scope>NUCLEOTIDE SEQUENCE [LARGE SCALE GENOMIC DNA]</scope>
</reference>
<feature type="domain" description="Protein kinase" evidence="24">
    <location>
        <begin position="513"/>
        <end position="790"/>
    </location>
</feature>
<feature type="compositionally biased region" description="Gly residues" evidence="22">
    <location>
        <begin position="1313"/>
        <end position="1327"/>
    </location>
</feature>
<evidence type="ECO:0000256" key="1">
    <source>
        <dbReference type="ARBA" id="ARBA00004479"/>
    </source>
</evidence>
<comment type="catalytic activity">
    <reaction evidence="16">
        <text>GTP = 3',5'-cyclic GMP + diphosphate</text>
        <dbReference type="Rhea" id="RHEA:13665"/>
        <dbReference type="ChEBI" id="CHEBI:33019"/>
        <dbReference type="ChEBI" id="CHEBI:37565"/>
        <dbReference type="ChEBI" id="CHEBI:57746"/>
        <dbReference type="EC" id="4.6.1.2"/>
    </reaction>
    <physiologicalReaction direction="left-to-right" evidence="16">
        <dbReference type="Rhea" id="RHEA:13666"/>
    </physiologicalReaction>
</comment>
<evidence type="ECO:0000256" key="6">
    <source>
        <dbReference type="ARBA" id="ARBA00022741"/>
    </source>
</evidence>
<keyword evidence="21" id="KW-0175">Coiled coil</keyword>
<evidence type="ECO:0000256" key="3">
    <source>
        <dbReference type="ARBA" id="ARBA00012202"/>
    </source>
</evidence>
<dbReference type="EC" id="4.6.1.2" evidence="3"/>
<evidence type="ECO:0000256" key="21">
    <source>
        <dbReference type="SAM" id="Coils"/>
    </source>
</evidence>
<evidence type="ECO:0000256" key="17">
    <source>
        <dbReference type="ARBA" id="ARBA00073407"/>
    </source>
</evidence>
<keyword evidence="9" id="KW-0342">GTP-binding</keyword>
<evidence type="ECO:0000256" key="11">
    <source>
        <dbReference type="ARBA" id="ARBA00023170"/>
    </source>
</evidence>
<dbReference type="Pfam" id="PF07714">
    <property type="entry name" value="PK_Tyr_Ser-Thr"/>
    <property type="match status" value="1"/>
</dbReference>
<keyword evidence="27" id="KW-1185">Reference proteome</keyword>
<feature type="signal peptide" evidence="23">
    <location>
        <begin position="1"/>
        <end position="17"/>
    </location>
</feature>
<keyword evidence="8" id="KW-1133">Transmembrane helix</keyword>
<dbReference type="GO" id="GO:0005524">
    <property type="term" value="F:ATP binding"/>
    <property type="evidence" value="ECO:0007669"/>
    <property type="project" value="InterPro"/>
</dbReference>
<evidence type="ECO:0000256" key="9">
    <source>
        <dbReference type="ARBA" id="ARBA00023134"/>
    </source>
</evidence>
<evidence type="ECO:0000256" key="16">
    <source>
        <dbReference type="ARBA" id="ARBA00036920"/>
    </source>
</evidence>
<evidence type="ECO:0000256" key="14">
    <source>
        <dbReference type="ARBA" id="ARBA00023239"/>
    </source>
</evidence>
<evidence type="ECO:0000256" key="15">
    <source>
        <dbReference type="ARBA" id="ARBA00023293"/>
    </source>
</evidence>
<dbReference type="GO" id="GO:0004672">
    <property type="term" value="F:protein kinase activity"/>
    <property type="evidence" value="ECO:0007669"/>
    <property type="project" value="InterPro"/>
</dbReference>
<evidence type="ECO:0000259" key="25">
    <source>
        <dbReference type="PROSITE" id="PS50125"/>
    </source>
</evidence>
<dbReference type="FunFam" id="3.40.50.2300:FF:000111">
    <property type="entry name" value="Guanylate cyclase"/>
    <property type="match status" value="1"/>
</dbReference>
<keyword evidence="10" id="KW-0472">Membrane</keyword>
<keyword evidence="4" id="KW-0812">Transmembrane</keyword>
<feature type="chain" id="PRO_5034612158" description="Atrial natriuretic peptide receptor 1" evidence="23">
    <location>
        <begin position="18"/>
        <end position="1365"/>
    </location>
</feature>
<dbReference type="PROSITE" id="PS50011">
    <property type="entry name" value="PROTEIN_KINASE_DOM"/>
    <property type="match status" value="1"/>
</dbReference>
<keyword evidence="15" id="KW-0141">cGMP biosynthesis</keyword>
<accession>A0A8C3C953</accession>
<feature type="coiled-coil region" evidence="21">
    <location>
        <begin position="798"/>
        <end position="829"/>
    </location>
</feature>
<dbReference type="InterPro" id="IPR001054">
    <property type="entry name" value="A/G_cyclase"/>
</dbReference>
<evidence type="ECO:0000256" key="4">
    <source>
        <dbReference type="ARBA" id="ARBA00022692"/>
    </source>
</evidence>
<dbReference type="PRINTS" id="PR00255">
    <property type="entry name" value="NATPEPTIDER"/>
</dbReference>
<evidence type="ECO:0000256" key="22">
    <source>
        <dbReference type="SAM" id="MobiDB-lite"/>
    </source>
</evidence>
<proteinExistence type="predicted"/>
<dbReference type="InterPro" id="IPR001170">
    <property type="entry name" value="ANPR/GUC"/>
</dbReference>
<keyword evidence="6" id="KW-0547">Nucleotide-binding</keyword>
<dbReference type="GO" id="GO:0004016">
    <property type="term" value="F:adenylate cyclase activity"/>
    <property type="evidence" value="ECO:0007669"/>
    <property type="project" value="TreeGrafter"/>
</dbReference>
<dbReference type="InterPro" id="IPR001828">
    <property type="entry name" value="ANF_lig-bd_rcpt"/>
</dbReference>
<dbReference type="GO" id="GO:0004383">
    <property type="term" value="F:guanylate cyclase activity"/>
    <property type="evidence" value="ECO:0007669"/>
    <property type="project" value="UniProtKB-EC"/>
</dbReference>
<keyword evidence="7" id="KW-0838">Vasoactive</keyword>
<reference evidence="26" key="2">
    <citation type="submission" date="2025-08" db="UniProtKB">
        <authorList>
            <consortium name="Ensembl"/>
        </authorList>
    </citation>
    <scope>IDENTIFICATION</scope>
</reference>
<dbReference type="FunFam" id="3.30.70.1230:FF:000102">
    <property type="entry name" value="Guanylate cyclase"/>
    <property type="match status" value="1"/>
</dbReference>
<dbReference type="GO" id="GO:0097746">
    <property type="term" value="P:blood vessel diameter maintenance"/>
    <property type="evidence" value="ECO:0007669"/>
    <property type="project" value="UniProtKB-KW"/>
</dbReference>
<dbReference type="GO" id="GO:0001653">
    <property type="term" value="F:peptide receptor activity"/>
    <property type="evidence" value="ECO:0007669"/>
    <property type="project" value="TreeGrafter"/>
</dbReference>
<dbReference type="Gene3D" id="1.10.510.10">
    <property type="entry name" value="Transferase(Phosphotransferase) domain 1"/>
    <property type="match status" value="1"/>
</dbReference>
<dbReference type="InterPro" id="IPR001245">
    <property type="entry name" value="Ser-Thr/Tyr_kinase_cat_dom"/>
</dbReference>
<comment type="subcellular location">
    <subcellularLocation>
        <location evidence="1">Membrane</location>
        <topology evidence="1">Single-pass type I membrane protein</topology>
    </subcellularLocation>
</comment>
<evidence type="ECO:0000256" key="18">
    <source>
        <dbReference type="ARBA" id="ARBA00075416"/>
    </source>
</evidence>
<name>A0A8C3C953_CAIMO</name>
<dbReference type="PANTHER" id="PTHR11920:SF300">
    <property type="entry name" value="ATRIAL NATRIURETIC PEPTIDE RECEPTOR 1"/>
    <property type="match status" value="1"/>
</dbReference>
<dbReference type="GO" id="GO:0005525">
    <property type="term" value="F:GTP binding"/>
    <property type="evidence" value="ECO:0007669"/>
    <property type="project" value="UniProtKB-KW"/>
</dbReference>
<evidence type="ECO:0000256" key="12">
    <source>
        <dbReference type="ARBA" id="ARBA00023180"/>
    </source>
</evidence>
<dbReference type="Gene3D" id="3.40.50.2300">
    <property type="match status" value="2"/>
</dbReference>
<dbReference type="SMART" id="SM00044">
    <property type="entry name" value="CYCc"/>
    <property type="match status" value="1"/>
</dbReference>
<dbReference type="CDD" id="cd14042">
    <property type="entry name" value="PK_GC-A_B"/>
    <property type="match status" value="1"/>
</dbReference>
<organism evidence="26 27">
    <name type="scientific">Cairina moschata</name>
    <name type="common">Muscovy duck</name>
    <dbReference type="NCBI Taxonomy" id="8855"/>
    <lineage>
        <taxon>Eukaryota</taxon>
        <taxon>Metazoa</taxon>
        <taxon>Chordata</taxon>
        <taxon>Craniata</taxon>
        <taxon>Vertebrata</taxon>
        <taxon>Euteleostomi</taxon>
        <taxon>Archelosauria</taxon>
        <taxon>Archosauria</taxon>
        <taxon>Dinosauria</taxon>
        <taxon>Saurischia</taxon>
        <taxon>Theropoda</taxon>
        <taxon>Coelurosauria</taxon>
        <taxon>Aves</taxon>
        <taxon>Neognathae</taxon>
        <taxon>Galloanserae</taxon>
        <taxon>Anseriformes</taxon>
        <taxon>Anatidae</taxon>
        <taxon>Anatinae</taxon>
        <taxon>Cairina</taxon>
    </lineage>
</organism>
<dbReference type="InterPro" id="IPR050401">
    <property type="entry name" value="Cyclic_nucleotide_synthase"/>
</dbReference>
<dbReference type="InterPro" id="IPR029787">
    <property type="entry name" value="Nucleotide_cyclase"/>
</dbReference>
<feature type="compositionally biased region" description="Basic residues" evidence="22">
    <location>
        <begin position="1329"/>
        <end position="1338"/>
    </location>
</feature>
<feature type="region of interest" description="Disordered" evidence="22">
    <location>
        <begin position="1226"/>
        <end position="1365"/>
    </location>
</feature>
<dbReference type="Pfam" id="PF00211">
    <property type="entry name" value="Guanylate_cyc"/>
    <property type="match status" value="1"/>
</dbReference>
<keyword evidence="14" id="KW-0456">Lyase</keyword>
<evidence type="ECO:0000256" key="8">
    <source>
        <dbReference type="ARBA" id="ARBA00022989"/>
    </source>
</evidence>
<dbReference type="GO" id="GO:0035556">
    <property type="term" value="P:intracellular signal transduction"/>
    <property type="evidence" value="ECO:0007669"/>
    <property type="project" value="InterPro"/>
</dbReference>
<dbReference type="CDD" id="cd06385">
    <property type="entry name" value="PBP1_NPR_A"/>
    <property type="match status" value="1"/>
</dbReference>
<dbReference type="FunFam" id="3.40.50.2300:FF:000153">
    <property type="entry name" value="Guanylate cyclase"/>
    <property type="match status" value="1"/>
</dbReference>
<evidence type="ECO:0000256" key="10">
    <source>
        <dbReference type="ARBA" id="ARBA00023136"/>
    </source>
</evidence>
<dbReference type="SUPFAM" id="SSF53822">
    <property type="entry name" value="Periplasmic binding protein-like I"/>
    <property type="match status" value="1"/>
</dbReference>
<sequence>MLAVLAALCGAGPGGRAAALTLAVVLPERNVSYPWAWPRVGPAVRLAAAAVNGRADLLAGHTLRWVFGSSEDRHGVCSEMAAPLAAVDLRLAHHPAAFVGPGCVYTAAPVARFTSHWRLPLVTAGAEAHGFDDKREEFGLTTRAGPSHRKLGELGVQLHRRFNWTRRALLVYWDEKLDDRPYFFAAEGLYVQLPTLRNLTVMDVVFHDKGNYSFIIQEIKQKGRIVYVCCAPDTLRELMLQAWREGLTRGDYVFFYIDIFGASLQGSHFPEPQRPWKRGDRDDASARQAFEAVTIITYKEPENPEYRPFLARLKEEALTHFNYTMKDGLMNFIAAAFHDGVMLYAQAVNETLERGGSITNASAITRQMWNRTFYGVTGFLKIDENGDRESDYSLWDMDPVRGDFQIVANYNGTTKKIHMVPGRDIHWPGNKVPSDVPPCGFDNSDPQCHKASLSTLEVLSLVVSLILLATTIISFFIYRKLQLEKELAAELWRIRWEDVQMSSLEKHLRSAGSKLTLSLRGSNYGSLMTAEGQFQVYAKTAYYKGNLVAVKHLNRKRIELTRKVLFELKHMRDVQNEHLTRFIGACTDPPNICILTEYCPRGSLQDILENESITLDWMFRYSLTNDIIKGMQFLHNGVIVSHGNLKSSNCVVDSRFVLKITDYGLESFRAAPDGEDSHVLFAKKLWTAPELLRMEAPPARGTQKGDVYSFGIILQEIALRNGVFYVEGMDLSPKEIIERVKSGERPSFRPSACVGCQLEELGQLMQHCWAEDVLERPDFNQIKVQLRKFNRESSSNILDNLLSRMEQYANNLEELVEERTQAYLEEKRKAEALLYQILPHSVAEQLKRGETVQAEAFDSVTIYFSDIVGFTALSAESTPMQVVTLLNDLYTCFDAIIDNFDVYKVETIGDAYMVVSGLPVRNGKLHAREVARMALALLDAVRSFRIRHRPQQQLKLRIGIHTGQPHGDGDGERVWGGGDMAPIGVGGDGDMAPMWGGGDGDGDGDVAPKCVGGDGDGDRAPMWIGGTGDRDGDVANGSVGTGMGIGTRHPCGLVGMGTGMGTWHPHGSVGTGMGMWHPHGSAAWGRGTRVGRWGRGWGQGTHVDQWCGYRDGNTAPKWVHGDRDGNGDVASLWVSREGDMAPIWIGGDGDGDVAPMGVVGDGDMDRDRARMWVVGAGMGTWHPCGSAAWGRGWGRGTHMGYWGWGRGRGCDIHMGRWGWGQGRGTHLHQKGGVGDTAPRRFGRDGDGDTAPTGLCGVGTGTRHPQGSLGMRAPCPPHTIRAGGHPAGHPPLQGPRGQGRRRHQHPGGHQEPVLGGGQDRAGGHGGAHWGSRRARLRRRGGAEDAPVLPLRGHREHGLAHGVQRGR</sequence>
<evidence type="ECO:0000313" key="26">
    <source>
        <dbReference type="Ensembl" id="ENSCMMP00000015541.1"/>
    </source>
</evidence>
<keyword evidence="13" id="KW-0868">Chloride</keyword>
<comment type="subunit">
    <text evidence="2">Homodimer.</text>
</comment>
<evidence type="ECO:0000256" key="13">
    <source>
        <dbReference type="ARBA" id="ARBA00023214"/>
    </source>
</evidence>
<dbReference type="InterPro" id="IPR000719">
    <property type="entry name" value="Prot_kinase_dom"/>
</dbReference>
<dbReference type="SUPFAM" id="SSF55073">
    <property type="entry name" value="Nucleotide cyclase"/>
    <property type="match status" value="1"/>
</dbReference>
<evidence type="ECO:0000256" key="7">
    <source>
        <dbReference type="ARBA" id="ARBA00022858"/>
    </source>
</evidence>
<protein>
    <recommendedName>
        <fullName evidence="17">Atrial natriuretic peptide receptor 1</fullName>
        <ecNumber evidence="3">4.6.1.2</ecNumber>
    </recommendedName>
    <alternativeName>
        <fullName evidence="18">Atrial natriuretic peptide receptor type A</fullName>
    </alternativeName>
    <alternativeName>
        <fullName evidence="19">Guanylate cyclase A</fullName>
    </alternativeName>
</protein>
<dbReference type="CDD" id="cd07302">
    <property type="entry name" value="CHD"/>
    <property type="match status" value="1"/>
</dbReference>
<evidence type="ECO:0000256" key="5">
    <source>
        <dbReference type="ARBA" id="ARBA00022729"/>
    </source>
</evidence>
<feature type="compositionally biased region" description="Basic and acidic residues" evidence="22">
    <location>
        <begin position="1237"/>
        <end position="1246"/>
    </location>
</feature>
<dbReference type="InterPro" id="IPR028082">
    <property type="entry name" value="Peripla_BP_I"/>
</dbReference>
<dbReference type="PROSITE" id="PS50125">
    <property type="entry name" value="GUANYLATE_CYCLASE_2"/>
    <property type="match status" value="1"/>
</dbReference>
<reference evidence="26" key="3">
    <citation type="submission" date="2025-09" db="UniProtKB">
        <authorList>
            <consortium name="Ensembl"/>
        </authorList>
    </citation>
    <scope>IDENTIFICATION</scope>
</reference>
<evidence type="ECO:0000259" key="24">
    <source>
        <dbReference type="PROSITE" id="PS50011"/>
    </source>
</evidence>
<feature type="domain" description="Guanylate cyclase" evidence="25">
    <location>
        <begin position="861"/>
        <end position="963"/>
    </location>
</feature>
<dbReference type="FunFam" id="3.30.200.20:FF:001106">
    <property type="entry name" value="Guanylate cyclase"/>
    <property type="match status" value="1"/>
</dbReference>
<dbReference type="Proteomes" id="UP000694556">
    <property type="component" value="Chromosome 26"/>
</dbReference>
<dbReference type="InterPro" id="IPR011009">
    <property type="entry name" value="Kinase-like_dom_sf"/>
</dbReference>
<keyword evidence="11" id="KW-0675">Receptor</keyword>
<dbReference type="PANTHER" id="PTHR11920">
    <property type="entry name" value="GUANYLYL CYCLASE"/>
    <property type="match status" value="1"/>
</dbReference>
<dbReference type="FunFam" id="3.40.50.2300:FF:000200">
    <property type="entry name" value="Guanylate cyclase"/>
    <property type="match status" value="1"/>
</dbReference>
<dbReference type="FunFam" id="1.10.510.10:FF:000270">
    <property type="entry name" value="Guanylate cyclase"/>
    <property type="match status" value="1"/>
</dbReference>
<dbReference type="Pfam" id="PF01094">
    <property type="entry name" value="ANF_receptor"/>
    <property type="match status" value="1"/>
</dbReference>
<dbReference type="GO" id="GO:0007168">
    <property type="term" value="P:receptor guanylyl cyclase signaling pathway"/>
    <property type="evidence" value="ECO:0007669"/>
    <property type="project" value="TreeGrafter"/>
</dbReference>
<keyword evidence="12" id="KW-0325">Glycoprotein</keyword>